<dbReference type="EMBL" id="CAJNXB010002399">
    <property type="protein sequence ID" value="CAF3240832.1"/>
    <property type="molecule type" value="Genomic_DNA"/>
</dbReference>
<feature type="region of interest" description="Disordered" evidence="1">
    <location>
        <begin position="1"/>
        <end position="151"/>
    </location>
</feature>
<dbReference type="AlphaFoldDB" id="A0A817RAZ6"/>
<reference evidence="2" key="1">
    <citation type="submission" date="2021-02" db="EMBL/GenBank/DDBJ databases">
        <authorList>
            <person name="Nowell W R."/>
        </authorList>
    </citation>
    <scope>NUCLEOTIDE SEQUENCE</scope>
</reference>
<feature type="compositionally biased region" description="Polar residues" evidence="1">
    <location>
        <begin position="71"/>
        <end position="84"/>
    </location>
</feature>
<evidence type="ECO:0000313" key="3">
    <source>
        <dbReference type="Proteomes" id="UP000663825"/>
    </source>
</evidence>
<evidence type="ECO:0000256" key="1">
    <source>
        <dbReference type="SAM" id="MobiDB-lite"/>
    </source>
</evidence>
<feature type="compositionally biased region" description="Basic and acidic residues" evidence="1">
    <location>
        <begin position="16"/>
        <end position="31"/>
    </location>
</feature>
<sequence>MKRQQSLLSDKQPNSVERERKSPTAKKEVRFHLSTAASIDNTMETSTKAQEFDETKQEENLKSGHLDTMNRKQTAIQSETTASTSEKEGRFHLPSMPSIDNTLQTIRETLGLDEVKRDQNAKSENSNATEEKAETMETTETLNKHSTTKKESQFYLPSMPLFHKTLKTIRGTLWLDGTNQEESVKAQNLDSDGVTLTPTQSEGSNSTPKKKGRARLPTFPFSDTTMESIKELPSRARINRQQSSKSESSDTSSTAAVPIESPISPSIEKKESIFRLLTAKSFDNTMNSLRETFGFEATKRDENIKNPQSDSSGANDINIQSTAETPTTKKEGGFHLPTIPLFENAIMSIKGTFKYDETKPETDEKHEQSSALGVDQLPIEPDKANLAGKK</sequence>
<feature type="compositionally biased region" description="Low complexity" evidence="1">
    <location>
        <begin position="243"/>
        <end position="253"/>
    </location>
</feature>
<feature type="compositionally biased region" description="Polar residues" evidence="1">
    <location>
        <begin position="1"/>
        <end position="15"/>
    </location>
</feature>
<evidence type="ECO:0000313" key="2">
    <source>
        <dbReference type="EMBL" id="CAF3240832.1"/>
    </source>
</evidence>
<dbReference type="Proteomes" id="UP000663825">
    <property type="component" value="Unassembled WGS sequence"/>
</dbReference>
<gene>
    <name evidence="2" type="ORF">TIS948_LOCUS14623</name>
</gene>
<comment type="caution">
    <text evidence="2">The sequence shown here is derived from an EMBL/GenBank/DDBJ whole genome shotgun (WGS) entry which is preliminary data.</text>
</comment>
<dbReference type="OrthoDB" id="10331691at2759"/>
<feature type="compositionally biased region" description="Polar residues" evidence="1">
    <location>
        <begin position="184"/>
        <end position="207"/>
    </location>
</feature>
<proteinExistence type="predicted"/>
<accession>A0A817RAZ6</accession>
<feature type="region of interest" description="Disordered" evidence="1">
    <location>
        <begin position="353"/>
        <end position="390"/>
    </location>
</feature>
<feature type="region of interest" description="Disordered" evidence="1">
    <location>
        <begin position="184"/>
        <end position="263"/>
    </location>
</feature>
<organism evidence="2 3">
    <name type="scientific">Rotaria socialis</name>
    <dbReference type="NCBI Taxonomy" id="392032"/>
    <lineage>
        <taxon>Eukaryota</taxon>
        <taxon>Metazoa</taxon>
        <taxon>Spiralia</taxon>
        <taxon>Gnathifera</taxon>
        <taxon>Rotifera</taxon>
        <taxon>Eurotatoria</taxon>
        <taxon>Bdelloidea</taxon>
        <taxon>Philodinida</taxon>
        <taxon>Philodinidae</taxon>
        <taxon>Rotaria</taxon>
    </lineage>
</organism>
<feature type="compositionally biased region" description="Polar residues" evidence="1">
    <location>
        <begin position="98"/>
        <end position="107"/>
    </location>
</feature>
<feature type="compositionally biased region" description="Polar residues" evidence="1">
    <location>
        <begin position="305"/>
        <end position="318"/>
    </location>
</feature>
<feature type="compositionally biased region" description="Polar residues" evidence="1">
    <location>
        <begin position="35"/>
        <end position="49"/>
    </location>
</feature>
<feature type="compositionally biased region" description="Basic and acidic residues" evidence="1">
    <location>
        <begin position="50"/>
        <end position="70"/>
    </location>
</feature>
<feature type="region of interest" description="Disordered" evidence="1">
    <location>
        <begin position="298"/>
        <end position="318"/>
    </location>
</feature>
<protein>
    <submittedName>
        <fullName evidence="2">Uncharacterized protein</fullName>
    </submittedName>
</protein>
<name>A0A817RAZ6_9BILA</name>
<feature type="compositionally biased region" description="Basic and acidic residues" evidence="1">
    <location>
        <begin position="353"/>
        <end position="368"/>
    </location>
</feature>